<sequence length="252" mass="28123">MGVLNTSTIIELPYHPPPAEHDQTEIPSQKTILNILNTKCTDSLENLRQAHALILKTGHFRDHYIAGSLLKCYANPKFGSLSSSLQVLEQVYEPNVFVWNCIIKGCMDLREPFKAVSMYYKMAISGSRPNKYTYPPLFKACTLEQAIGEGLQIHSHVVKLGLNADVHIISAGIQMYASLGRLREARNLLEMIGKSDVICCNAMIDGYMKFGDVEAAKDLFEIMKEKSIGTLYVKVLVGGRAKRSKTIKFPPN</sequence>
<dbReference type="GO" id="GO:0005739">
    <property type="term" value="C:mitochondrion"/>
    <property type="evidence" value="ECO:0007669"/>
    <property type="project" value="TreeGrafter"/>
</dbReference>
<comment type="caution">
    <text evidence="3">The sequence shown here is derived from an EMBL/GenBank/DDBJ whole genome shotgun (WGS) entry which is preliminary data.</text>
</comment>
<dbReference type="GO" id="GO:0003723">
    <property type="term" value="F:RNA binding"/>
    <property type="evidence" value="ECO:0007669"/>
    <property type="project" value="InterPro"/>
</dbReference>
<protein>
    <submittedName>
        <fullName evidence="3">Pentatricopeptide repeat-containing protein</fullName>
    </submittedName>
</protein>
<dbReference type="InterPro" id="IPR002885">
    <property type="entry name" value="PPR_rpt"/>
</dbReference>
<evidence type="ECO:0000313" key="3">
    <source>
        <dbReference type="EMBL" id="KAK4427595.1"/>
    </source>
</evidence>
<dbReference type="AlphaFoldDB" id="A0AAE2CMH2"/>
<evidence type="ECO:0000256" key="1">
    <source>
        <dbReference type="ARBA" id="ARBA00022737"/>
    </source>
</evidence>
<dbReference type="PANTHER" id="PTHR24015">
    <property type="entry name" value="OS07G0578800 PROTEIN-RELATED"/>
    <property type="match status" value="1"/>
</dbReference>
<keyword evidence="4" id="KW-1185">Reference proteome</keyword>
<feature type="repeat" description="PPR" evidence="2">
    <location>
        <begin position="95"/>
        <end position="129"/>
    </location>
</feature>
<dbReference type="InterPro" id="IPR011990">
    <property type="entry name" value="TPR-like_helical_dom_sf"/>
</dbReference>
<feature type="repeat" description="PPR" evidence="2">
    <location>
        <begin position="196"/>
        <end position="230"/>
    </location>
</feature>
<gene>
    <name evidence="3" type="ORF">Salat_1528400</name>
</gene>
<evidence type="ECO:0000313" key="4">
    <source>
        <dbReference type="Proteomes" id="UP001293254"/>
    </source>
</evidence>
<dbReference type="EMBL" id="JACGWO010000005">
    <property type="protein sequence ID" value="KAK4427595.1"/>
    <property type="molecule type" value="Genomic_DNA"/>
</dbReference>
<dbReference type="PROSITE" id="PS51375">
    <property type="entry name" value="PPR"/>
    <property type="match status" value="2"/>
</dbReference>
<reference evidence="3" key="1">
    <citation type="submission" date="2020-06" db="EMBL/GenBank/DDBJ databases">
        <authorList>
            <person name="Li T."/>
            <person name="Hu X."/>
            <person name="Zhang T."/>
            <person name="Song X."/>
            <person name="Zhang H."/>
            <person name="Dai N."/>
            <person name="Sheng W."/>
            <person name="Hou X."/>
            <person name="Wei L."/>
        </authorList>
    </citation>
    <scope>NUCLEOTIDE SEQUENCE</scope>
    <source>
        <strain evidence="3">3651</strain>
        <tissue evidence="3">Leaf</tissue>
    </source>
</reference>
<proteinExistence type="predicted"/>
<reference evidence="3" key="2">
    <citation type="journal article" date="2024" name="Plant">
        <title>Genomic evolution and insights into agronomic trait innovations of Sesamum species.</title>
        <authorList>
            <person name="Miao H."/>
            <person name="Wang L."/>
            <person name="Qu L."/>
            <person name="Liu H."/>
            <person name="Sun Y."/>
            <person name="Le M."/>
            <person name="Wang Q."/>
            <person name="Wei S."/>
            <person name="Zheng Y."/>
            <person name="Lin W."/>
            <person name="Duan Y."/>
            <person name="Cao H."/>
            <person name="Xiong S."/>
            <person name="Wang X."/>
            <person name="Wei L."/>
            <person name="Li C."/>
            <person name="Ma Q."/>
            <person name="Ju M."/>
            <person name="Zhao R."/>
            <person name="Li G."/>
            <person name="Mu C."/>
            <person name="Tian Q."/>
            <person name="Mei H."/>
            <person name="Zhang T."/>
            <person name="Gao T."/>
            <person name="Zhang H."/>
        </authorList>
    </citation>
    <scope>NUCLEOTIDE SEQUENCE</scope>
    <source>
        <strain evidence="3">3651</strain>
    </source>
</reference>
<dbReference type="Pfam" id="PF13041">
    <property type="entry name" value="PPR_2"/>
    <property type="match status" value="2"/>
</dbReference>
<dbReference type="GO" id="GO:0009451">
    <property type="term" value="P:RNA modification"/>
    <property type="evidence" value="ECO:0007669"/>
    <property type="project" value="InterPro"/>
</dbReference>
<dbReference type="PANTHER" id="PTHR24015:SF1693">
    <property type="entry name" value="DYW DOMAIN-CONTAINING PROTEIN"/>
    <property type="match status" value="1"/>
</dbReference>
<dbReference type="NCBIfam" id="TIGR00756">
    <property type="entry name" value="PPR"/>
    <property type="match status" value="2"/>
</dbReference>
<accession>A0AAE2CMH2</accession>
<dbReference type="Proteomes" id="UP001293254">
    <property type="component" value="Unassembled WGS sequence"/>
</dbReference>
<organism evidence="3 4">
    <name type="scientific">Sesamum alatum</name>
    <dbReference type="NCBI Taxonomy" id="300844"/>
    <lineage>
        <taxon>Eukaryota</taxon>
        <taxon>Viridiplantae</taxon>
        <taxon>Streptophyta</taxon>
        <taxon>Embryophyta</taxon>
        <taxon>Tracheophyta</taxon>
        <taxon>Spermatophyta</taxon>
        <taxon>Magnoliopsida</taxon>
        <taxon>eudicotyledons</taxon>
        <taxon>Gunneridae</taxon>
        <taxon>Pentapetalae</taxon>
        <taxon>asterids</taxon>
        <taxon>lamiids</taxon>
        <taxon>Lamiales</taxon>
        <taxon>Pedaliaceae</taxon>
        <taxon>Sesamum</taxon>
    </lineage>
</organism>
<dbReference type="InterPro" id="IPR046960">
    <property type="entry name" value="PPR_At4g14850-like_plant"/>
</dbReference>
<name>A0AAE2CMH2_9LAMI</name>
<dbReference type="Gene3D" id="1.25.40.10">
    <property type="entry name" value="Tetratricopeptide repeat domain"/>
    <property type="match status" value="1"/>
</dbReference>
<keyword evidence="1" id="KW-0677">Repeat</keyword>
<evidence type="ECO:0000256" key="2">
    <source>
        <dbReference type="PROSITE-ProRule" id="PRU00708"/>
    </source>
</evidence>